<dbReference type="Pfam" id="PF03009">
    <property type="entry name" value="GDPD"/>
    <property type="match status" value="1"/>
</dbReference>
<evidence type="ECO:0000259" key="1">
    <source>
        <dbReference type="PROSITE" id="PS51704"/>
    </source>
</evidence>
<reference evidence="2" key="1">
    <citation type="submission" date="2021-01" db="EMBL/GenBank/DDBJ databases">
        <authorList>
            <person name="Corre E."/>
            <person name="Pelletier E."/>
            <person name="Niang G."/>
            <person name="Scheremetjew M."/>
            <person name="Finn R."/>
            <person name="Kale V."/>
            <person name="Holt S."/>
            <person name="Cochrane G."/>
            <person name="Meng A."/>
            <person name="Brown T."/>
            <person name="Cohen L."/>
        </authorList>
    </citation>
    <scope>NUCLEOTIDE SEQUENCE</scope>
    <source>
        <strain evidence="2">B650</strain>
    </source>
</reference>
<dbReference type="InterPro" id="IPR030395">
    <property type="entry name" value="GP_PDE_dom"/>
</dbReference>
<name>A0A7S2KWF1_9STRA</name>
<dbReference type="SUPFAM" id="SSF51695">
    <property type="entry name" value="PLC-like phosphodiesterases"/>
    <property type="match status" value="1"/>
</dbReference>
<sequence length="329" mass="36712">MQNQINIIEMDEKPPPIDELSYCSGSSEEKERDAKSLAVLLGVESHEAKTYSSRPAVVGHRGLIYEEMENTLPAFQKAADIGCDAVELDVFLLVCGTLIVFHGGGPNNLGALDESCGQSGNIMDLNYEQVKQLKMNVDNPEFVCPRDKVEDAVIPTLEEVLVFAKERDLRISLELKGPDTSDPVLNLVEDFDMVDQITFSSFDLERIARIRELRPHIDTATQTHVYKTAALFEDVPDDLLQVVMQAGASEVHLRYDTCTRSRIDAIHALGMSTLAWLKSPPLMEHDCAVNYLDIGNEDERLFQTIMNSGVRSICTNRPDVLIRHLMSSC</sequence>
<dbReference type="Gene3D" id="3.20.20.190">
    <property type="entry name" value="Phosphatidylinositol (PI) phosphodiesterase"/>
    <property type="match status" value="1"/>
</dbReference>
<dbReference type="PANTHER" id="PTHR46211">
    <property type="entry name" value="GLYCEROPHOSPHORYL DIESTER PHOSPHODIESTERASE"/>
    <property type="match status" value="1"/>
</dbReference>
<dbReference type="GO" id="GO:0008081">
    <property type="term" value="F:phosphoric diester hydrolase activity"/>
    <property type="evidence" value="ECO:0007669"/>
    <property type="project" value="InterPro"/>
</dbReference>
<dbReference type="EMBL" id="HBGY01020101">
    <property type="protein sequence ID" value="CAD9588841.1"/>
    <property type="molecule type" value="Transcribed_RNA"/>
</dbReference>
<organism evidence="2">
    <name type="scientific">Leptocylindrus danicus</name>
    <dbReference type="NCBI Taxonomy" id="163516"/>
    <lineage>
        <taxon>Eukaryota</taxon>
        <taxon>Sar</taxon>
        <taxon>Stramenopiles</taxon>
        <taxon>Ochrophyta</taxon>
        <taxon>Bacillariophyta</taxon>
        <taxon>Coscinodiscophyceae</taxon>
        <taxon>Chaetocerotophycidae</taxon>
        <taxon>Leptocylindrales</taxon>
        <taxon>Leptocylindraceae</taxon>
        <taxon>Leptocylindrus</taxon>
    </lineage>
</organism>
<dbReference type="PANTHER" id="PTHR46211:SF14">
    <property type="entry name" value="GLYCEROPHOSPHODIESTER PHOSPHODIESTERASE"/>
    <property type="match status" value="1"/>
</dbReference>
<dbReference type="PROSITE" id="PS51704">
    <property type="entry name" value="GP_PDE"/>
    <property type="match status" value="1"/>
</dbReference>
<dbReference type="InterPro" id="IPR017946">
    <property type="entry name" value="PLC-like_Pdiesterase_TIM-brl"/>
</dbReference>
<dbReference type="GO" id="GO:0006629">
    <property type="term" value="P:lipid metabolic process"/>
    <property type="evidence" value="ECO:0007669"/>
    <property type="project" value="InterPro"/>
</dbReference>
<accession>A0A7S2KWF1</accession>
<feature type="domain" description="GP-PDE" evidence="1">
    <location>
        <begin position="55"/>
        <end position="325"/>
    </location>
</feature>
<proteinExistence type="predicted"/>
<dbReference type="AlphaFoldDB" id="A0A7S2KWF1"/>
<protein>
    <recommendedName>
        <fullName evidence="1">GP-PDE domain-containing protein</fullName>
    </recommendedName>
</protein>
<gene>
    <name evidence="2" type="ORF">LDAN0321_LOCUS12694</name>
</gene>
<evidence type="ECO:0000313" key="2">
    <source>
        <dbReference type="EMBL" id="CAD9588841.1"/>
    </source>
</evidence>